<name>A0ABN9SKR0_9DINO</name>
<protein>
    <recommendedName>
        <fullName evidence="4">FACT complex subunit</fullName>
    </recommendedName>
</protein>
<sequence length="483" mass="52257">MPTPPPSPLPPAMRQRLREETPTGPSSNGSDAPSLGAAALQMGRHGAAAESANGGSDDEKFSAKSSVPPHCQRKKSSYLVDCADLTGKLPMSVFSQRRKVFAGELEKDAKMTASIRRGYFTKPDEVQGVWRATLRTTIDAIGKRQMGAETEAKPTELIALARGLCDKEDAVIEARNSLQDLKAQVGAVKAKARKAAHNRRKQIQDALAGNGVEKNLAKWMESGKQSDEATTGIPAVVLSTPTMFTMGPNGNPVEKMFHGLFKQNADRIAKKGSNAVAKNAGNPPISSVQVMLNFTAVLEFDDGGLEQFKPFEACAELGKNPFMIAQDHMTMRFDCRAFPTPGVGSWLIGYVSKFFVRCIHIDLIVEAGCPSLTSIIQFLSAADFSETFQSKEGASKLFGFELREANVLHIPVGCVPLLLATPQRDEPADTSVTVLFPAFTPAKATLSEKGYAEIKALFENAIVKMSNTKTWAEMVAPIRAYFE</sequence>
<feature type="region of interest" description="Disordered" evidence="1">
    <location>
        <begin position="1"/>
        <end position="69"/>
    </location>
</feature>
<gene>
    <name evidence="2" type="ORF">PCOR1329_LOCUS30394</name>
</gene>
<proteinExistence type="predicted"/>
<organism evidence="2 3">
    <name type="scientific">Prorocentrum cordatum</name>
    <dbReference type="NCBI Taxonomy" id="2364126"/>
    <lineage>
        <taxon>Eukaryota</taxon>
        <taxon>Sar</taxon>
        <taxon>Alveolata</taxon>
        <taxon>Dinophyceae</taxon>
        <taxon>Prorocentrales</taxon>
        <taxon>Prorocentraceae</taxon>
        <taxon>Prorocentrum</taxon>
    </lineage>
</organism>
<feature type="compositionally biased region" description="Pro residues" evidence="1">
    <location>
        <begin position="1"/>
        <end position="11"/>
    </location>
</feature>
<evidence type="ECO:0000313" key="2">
    <source>
        <dbReference type="EMBL" id="CAK0832353.1"/>
    </source>
</evidence>
<accession>A0ABN9SKR0</accession>
<evidence type="ECO:0000256" key="1">
    <source>
        <dbReference type="SAM" id="MobiDB-lite"/>
    </source>
</evidence>
<evidence type="ECO:0000313" key="3">
    <source>
        <dbReference type="Proteomes" id="UP001189429"/>
    </source>
</evidence>
<dbReference type="Proteomes" id="UP001189429">
    <property type="component" value="Unassembled WGS sequence"/>
</dbReference>
<comment type="caution">
    <text evidence="2">The sequence shown here is derived from an EMBL/GenBank/DDBJ whole genome shotgun (WGS) entry which is preliminary data.</text>
</comment>
<reference evidence="2" key="1">
    <citation type="submission" date="2023-10" db="EMBL/GenBank/DDBJ databases">
        <authorList>
            <person name="Chen Y."/>
            <person name="Shah S."/>
            <person name="Dougan E. K."/>
            <person name="Thang M."/>
            <person name="Chan C."/>
        </authorList>
    </citation>
    <scope>NUCLEOTIDE SEQUENCE [LARGE SCALE GENOMIC DNA]</scope>
</reference>
<keyword evidence="3" id="KW-1185">Reference proteome</keyword>
<dbReference type="EMBL" id="CAUYUJ010011669">
    <property type="protein sequence ID" value="CAK0832353.1"/>
    <property type="molecule type" value="Genomic_DNA"/>
</dbReference>
<evidence type="ECO:0008006" key="4">
    <source>
        <dbReference type="Google" id="ProtNLM"/>
    </source>
</evidence>